<dbReference type="WBParaSite" id="PgR042_g087_t02">
    <property type="protein sequence ID" value="PgR042_g087_t02"/>
    <property type="gene ID" value="PgR042_g087"/>
</dbReference>
<evidence type="ECO:0000259" key="3">
    <source>
        <dbReference type="PROSITE" id="PS50157"/>
    </source>
</evidence>
<keyword evidence="4" id="KW-1185">Reference proteome</keyword>
<dbReference type="SMART" id="SM00355">
    <property type="entry name" value="ZnF_C2H2"/>
    <property type="match status" value="3"/>
</dbReference>
<dbReference type="PROSITE" id="PS00028">
    <property type="entry name" value="ZINC_FINGER_C2H2_1"/>
    <property type="match status" value="1"/>
</dbReference>
<dbReference type="AlphaFoldDB" id="A0A915BJ05"/>
<feature type="compositionally biased region" description="Basic and acidic residues" evidence="2">
    <location>
        <begin position="241"/>
        <end position="296"/>
    </location>
</feature>
<evidence type="ECO:0000256" key="2">
    <source>
        <dbReference type="SAM" id="MobiDB-lite"/>
    </source>
</evidence>
<feature type="domain" description="C2H2-type" evidence="3">
    <location>
        <begin position="15"/>
        <end position="37"/>
    </location>
</feature>
<keyword evidence="1" id="KW-0863">Zinc-finger</keyword>
<feature type="region of interest" description="Disordered" evidence="2">
    <location>
        <begin position="238"/>
        <end position="369"/>
    </location>
</feature>
<dbReference type="GO" id="GO:0008270">
    <property type="term" value="F:zinc ion binding"/>
    <property type="evidence" value="ECO:0007669"/>
    <property type="project" value="UniProtKB-KW"/>
</dbReference>
<evidence type="ECO:0000256" key="1">
    <source>
        <dbReference type="PROSITE-ProRule" id="PRU00042"/>
    </source>
</evidence>
<protein>
    <submittedName>
        <fullName evidence="5">C2H2-type domain-containing protein</fullName>
    </submittedName>
</protein>
<keyword evidence="1" id="KW-0479">Metal-binding</keyword>
<dbReference type="Proteomes" id="UP000887569">
    <property type="component" value="Unplaced"/>
</dbReference>
<proteinExistence type="predicted"/>
<name>A0A915BJ05_PARUN</name>
<evidence type="ECO:0000313" key="5">
    <source>
        <dbReference type="WBParaSite" id="PgR042_g087_t02"/>
    </source>
</evidence>
<organism evidence="4 5">
    <name type="scientific">Parascaris univalens</name>
    <name type="common">Nematode worm</name>
    <dbReference type="NCBI Taxonomy" id="6257"/>
    <lineage>
        <taxon>Eukaryota</taxon>
        <taxon>Metazoa</taxon>
        <taxon>Ecdysozoa</taxon>
        <taxon>Nematoda</taxon>
        <taxon>Chromadorea</taxon>
        <taxon>Rhabditida</taxon>
        <taxon>Spirurina</taxon>
        <taxon>Ascaridomorpha</taxon>
        <taxon>Ascaridoidea</taxon>
        <taxon>Ascarididae</taxon>
        <taxon>Parascaris</taxon>
    </lineage>
</organism>
<feature type="compositionally biased region" description="Polar residues" evidence="2">
    <location>
        <begin position="89"/>
        <end position="102"/>
    </location>
</feature>
<sequence length="514" mass="56905">MNGRSKKNIPQTSLFLCYECGDMFTSKIRYDEHLLVHQAVSLCRQIYEFETRGLPFDDKQLHLMANSEKGISKSKKEVSLGGRREAHLQSASISSRRNTVSGLPQRKRSSEVVAKRKMTDPLPDSLICISKKKIPPKFKLKMPNPSPIDKQGKHDIPVVPVKSTPLSVAHDVSLKNSQGAPESTSAACAVPSAVSEMSIPQKRNAQSTQVYIGQTVSTSESITTSESTASNRLVESMSQQHLKEGNTAKETVDSSMRLERRRGESCDRRTNSSRETKQTSEHPREHSLEDMKEVKTRRSSKSEGSVQNLKESHFSDAGRYAHSSKHAKGPEEGTSGQPTEILDQSSTPKGSLLNLSAGPSSESKESKGGGAVFGKVATLKKLSTQAVAQNRSCSPLPLPPQKCLICDYHSSQGWEMVEHVVRVHKVSISKVEKTHFIDGEWTSKTSHPSAQKCEYCALTFMETTDYFLHIIVCHRNSMFAVGANRLNCVVHLAHPHLRVQIINITMRRPTNPPI</sequence>
<accession>A0A915BJ05</accession>
<reference evidence="5" key="1">
    <citation type="submission" date="2022-11" db="UniProtKB">
        <authorList>
            <consortium name="WormBaseParasite"/>
        </authorList>
    </citation>
    <scope>IDENTIFICATION</scope>
</reference>
<keyword evidence="1" id="KW-0862">Zinc</keyword>
<evidence type="ECO:0000313" key="4">
    <source>
        <dbReference type="Proteomes" id="UP000887569"/>
    </source>
</evidence>
<feature type="compositionally biased region" description="Polar residues" evidence="2">
    <location>
        <begin position="334"/>
        <end position="349"/>
    </location>
</feature>
<dbReference type="InterPro" id="IPR013087">
    <property type="entry name" value="Znf_C2H2_type"/>
</dbReference>
<dbReference type="PROSITE" id="PS50157">
    <property type="entry name" value="ZINC_FINGER_C2H2_2"/>
    <property type="match status" value="1"/>
</dbReference>
<feature type="region of interest" description="Disordered" evidence="2">
    <location>
        <begin position="79"/>
        <end position="113"/>
    </location>
</feature>